<name>A0A1X7GKY7_9PROT</name>
<dbReference type="InterPro" id="IPR016024">
    <property type="entry name" value="ARM-type_fold"/>
</dbReference>
<dbReference type="OrthoDB" id="6746502at2"/>
<dbReference type="InterPro" id="IPR049050">
    <property type="entry name" value="nSTAND3"/>
</dbReference>
<reference evidence="2 3" key="1">
    <citation type="submission" date="2017-04" db="EMBL/GenBank/DDBJ databases">
        <authorList>
            <person name="Afonso C.L."/>
            <person name="Miller P.J."/>
            <person name="Scott M.A."/>
            <person name="Spackman E."/>
            <person name="Goraichik I."/>
            <person name="Dimitrov K.M."/>
            <person name="Suarez D.L."/>
            <person name="Swayne D.E."/>
        </authorList>
    </citation>
    <scope>NUCLEOTIDE SEQUENCE [LARGE SCALE GENOMIC DNA]</scope>
    <source>
        <strain evidence="2 3">A2P</strain>
    </source>
</reference>
<accession>A0A1X7GKY7</accession>
<evidence type="ECO:0000313" key="2">
    <source>
        <dbReference type="EMBL" id="SMF70862.1"/>
    </source>
</evidence>
<dbReference type="Pfam" id="PF20720">
    <property type="entry name" value="nSTAND3"/>
    <property type="match status" value="1"/>
</dbReference>
<proteinExistence type="predicted"/>
<evidence type="ECO:0000313" key="3">
    <source>
        <dbReference type="Proteomes" id="UP000192936"/>
    </source>
</evidence>
<dbReference type="STRING" id="286727.SAMN02982917_3947"/>
<dbReference type="EMBL" id="FXAK01000007">
    <property type="protein sequence ID" value="SMF70862.1"/>
    <property type="molecule type" value="Genomic_DNA"/>
</dbReference>
<dbReference type="SUPFAM" id="SSF48371">
    <property type="entry name" value="ARM repeat"/>
    <property type="match status" value="1"/>
</dbReference>
<organism evidence="2 3">
    <name type="scientific">Azospirillum oryzae</name>
    <dbReference type="NCBI Taxonomy" id="286727"/>
    <lineage>
        <taxon>Bacteria</taxon>
        <taxon>Pseudomonadati</taxon>
        <taxon>Pseudomonadota</taxon>
        <taxon>Alphaproteobacteria</taxon>
        <taxon>Rhodospirillales</taxon>
        <taxon>Azospirillaceae</taxon>
        <taxon>Azospirillum</taxon>
    </lineage>
</organism>
<protein>
    <recommendedName>
        <fullName evidence="1">Novel STAND NTPase 3 domain-containing protein</fullName>
    </recommendedName>
</protein>
<dbReference type="RefSeq" id="WP_085088601.1">
    <property type="nucleotide sequence ID" value="NZ_FXAK01000007.1"/>
</dbReference>
<sequence>MTVAPVDEEEGSGGGGASLAGYEYQIDASVWLALDLVVVSRLTSALQLEPASQEDLEGELADFEPSRAVTQVPLGAYKLIVQVKRRGGDAWTPTTVKSLLLHGSDTRPSAAKRLADSASRYLLITSAGLNGDARQLKVRRAGNWPKHAALPDVIAEVLPADAAGRVAVIANEDDERLRADIERLLTEGCRVPNANLDACRRKLREESRARIARAGGGWWRREELEHVVREHGGYLASAPELEHYVHPTNWSDLRAAMRERSAALIIGQSGTGKTLATKKLYDELRLEMPGLTRVPIRLGPQQLRDDQTPSPVLYDIEDPWGRFDFDPKSRPWNDQLARFFAEAGPNRMIVATSRLDVAQESKALDSVAAWLIKLEAEHYGAAERSRLYQSRISGLPRELQPLARGAERKVLDELATPLELQKFFDALRTLDRAGLKNPLGFIADAIRSAHQNAIENTVVDQIEERKDIRAAAVIWSLLKASDKLSQSVLREIEDGLADLDAAMERGVSPLVNFFIAARNLRQADGGIVAYYHPRVEAGVEKAMEAHRQEVRHTLKHLLDLLVSEDGPGGEWGTGAAARILAAGRSRFSVKASGPTATKIDAWLEGRLTEGGKALESYIELAAEAGSAASNGAEVARFLLHRPDNTFPGFTVWGAPERSEAWYEARRADPRTKPLIEGFVREILPADRVSYPASLSAQLERLAPDLSGAFLDAAMQVVRFGVMQADDAIAEGALRDLVGFERIVDSAVAELTPNDADRNRAAQLRLDFANEVYSDDYAQHLAEDDEGHTAEVFLTAYVRQARAILGWRSLVTHRHAARLLFYWLHQLAKEVKVKGADAEELQGVFRAAYGDEREDLLWLILQSAWDPVYLPPLRDRIVAGHTDEDVAQAALTCLIERAPDAFRSIMGELAADGGASRLVEIAIELASLRWRRGGDGTQHGDAAELAVQALPGPYRQISEAALAVDTNDTPTLDDEAQATLAAIASPSERVRRLRVALAAVAPSPVEEDVRWLLQHSADSATAVLAVEAAIRLDMDAEVEAALDHKFAHVSACALTTLGERADLPIPVRLLAKASDHGSPVRKALVALLKQKPHIAHLPALMILARDTWSRDERHYGDDRDFPIARGAVEAIALAAPLPPAEARELMAIALDTDDPDVRTSIFRLLTNSGDLELQEQLLDLAVRPGQPGVRRAAVGGLLQGAEAVRPEILEKITAPMLATRYEPVAASLSLLLAWRGDQDRVRAVAEELATNADRRVLLLLLVWFMNKRNPPIAQEIAAMLPAGHPAVAWALGGDVVEPDDVLLADLGAPAICTRVLGFMRIKK</sequence>
<feature type="domain" description="Novel STAND NTPase 3" evidence="1">
    <location>
        <begin position="244"/>
        <end position="367"/>
    </location>
</feature>
<dbReference type="Proteomes" id="UP000192936">
    <property type="component" value="Unassembled WGS sequence"/>
</dbReference>
<gene>
    <name evidence="2" type="ORF">SAMN02982917_3947</name>
</gene>
<evidence type="ECO:0000259" key="1">
    <source>
        <dbReference type="Pfam" id="PF20720"/>
    </source>
</evidence>